<evidence type="ECO:0000256" key="4">
    <source>
        <dbReference type="ARBA" id="ARBA00022827"/>
    </source>
</evidence>
<dbReference type="InterPro" id="IPR006076">
    <property type="entry name" value="FAD-dep_OxRdtase"/>
</dbReference>
<evidence type="ECO:0000313" key="7">
    <source>
        <dbReference type="EMBL" id="KAF5350985.1"/>
    </source>
</evidence>
<evidence type="ECO:0000313" key="8">
    <source>
        <dbReference type="Proteomes" id="UP000559027"/>
    </source>
</evidence>
<comment type="cofactor">
    <cofactor evidence="1">
        <name>FAD</name>
        <dbReference type="ChEBI" id="CHEBI:57692"/>
    </cofactor>
</comment>
<reference evidence="7 8" key="1">
    <citation type="journal article" date="2020" name="ISME J.">
        <title>Uncovering the hidden diversity of litter-decomposition mechanisms in mushroom-forming fungi.</title>
        <authorList>
            <person name="Floudas D."/>
            <person name="Bentzer J."/>
            <person name="Ahren D."/>
            <person name="Johansson T."/>
            <person name="Persson P."/>
            <person name="Tunlid A."/>
        </authorList>
    </citation>
    <scope>NUCLEOTIDE SEQUENCE [LARGE SCALE GENOMIC DNA]</scope>
    <source>
        <strain evidence="7 8">CBS 146.42</strain>
    </source>
</reference>
<keyword evidence="3" id="KW-0285">Flavoprotein</keyword>
<dbReference type="EMBL" id="JAACJO010000013">
    <property type="protein sequence ID" value="KAF5350985.1"/>
    <property type="molecule type" value="Genomic_DNA"/>
</dbReference>
<dbReference type="PANTHER" id="PTHR11530">
    <property type="entry name" value="D-AMINO ACID OXIDASE"/>
    <property type="match status" value="1"/>
</dbReference>
<dbReference type="AlphaFoldDB" id="A0A8H5D010"/>
<keyword evidence="5" id="KW-0560">Oxidoreductase</keyword>
<dbReference type="Gene3D" id="3.30.9.10">
    <property type="entry name" value="D-Amino Acid Oxidase, subunit A, domain 2"/>
    <property type="match status" value="1"/>
</dbReference>
<dbReference type="GO" id="GO:0003884">
    <property type="term" value="F:D-amino-acid oxidase activity"/>
    <property type="evidence" value="ECO:0007669"/>
    <property type="project" value="InterPro"/>
</dbReference>
<evidence type="ECO:0000259" key="6">
    <source>
        <dbReference type="Pfam" id="PF01266"/>
    </source>
</evidence>
<keyword evidence="8" id="KW-1185">Reference proteome</keyword>
<protein>
    <recommendedName>
        <fullName evidence="6">FAD dependent oxidoreductase domain-containing protein</fullName>
    </recommendedName>
</protein>
<organism evidence="7 8">
    <name type="scientific">Leucocoprinus leucothites</name>
    <dbReference type="NCBI Taxonomy" id="201217"/>
    <lineage>
        <taxon>Eukaryota</taxon>
        <taxon>Fungi</taxon>
        <taxon>Dikarya</taxon>
        <taxon>Basidiomycota</taxon>
        <taxon>Agaricomycotina</taxon>
        <taxon>Agaricomycetes</taxon>
        <taxon>Agaricomycetidae</taxon>
        <taxon>Agaricales</taxon>
        <taxon>Agaricineae</taxon>
        <taxon>Agaricaceae</taxon>
        <taxon>Leucocoprinus</taxon>
    </lineage>
</organism>
<evidence type="ECO:0000256" key="5">
    <source>
        <dbReference type="ARBA" id="ARBA00023002"/>
    </source>
</evidence>
<evidence type="ECO:0000256" key="3">
    <source>
        <dbReference type="ARBA" id="ARBA00022630"/>
    </source>
</evidence>
<dbReference type="SUPFAM" id="SSF51971">
    <property type="entry name" value="Nucleotide-binding domain"/>
    <property type="match status" value="1"/>
</dbReference>
<dbReference type="Gene3D" id="3.40.50.720">
    <property type="entry name" value="NAD(P)-binding Rossmann-like Domain"/>
    <property type="match status" value="1"/>
</dbReference>
<dbReference type="SUPFAM" id="SSF54373">
    <property type="entry name" value="FAD-linked reductases, C-terminal domain"/>
    <property type="match status" value="1"/>
</dbReference>
<keyword evidence="4" id="KW-0274">FAD</keyword>
<gene>
    <name evidence="7" type="ORF">D9756_008299</name>
</gene>
<feature type="domain" description="FAD dependent oxidoreductase" evidence="6">
    <location>
        <begin position="262"/>
        <end position="473"/>
    </location>
</feature>
<comment type="similarity">
    <text evidence="2">Belongs to the DAMOX/DASOX family.</text>
</comment>
<comment type="caution">
    <text evidence="7">The sequence shown here is derived from an EMBL/GenBank/DDBJ whole genome shotgun (WGS) entry which is preliminary data.</text>
</comment>
<feature type="domain" description="FAD dependent oxidoreductase" evidence="6">
    <location>
        <begin position="21"/>
        <end position="208"/>
    </location>
</feature>
<dbReference type="GO" id="GO:0071949">
    <property type="term" value="F:FAD binding"/>
    <property type="evidence" value="ECO:0007669"/>
    <property type="project" value="InterPro"/>
</dbReference>
<dbReference type="Pfam" id="PF01266">
    <property type="entry name" value="DAO"/>
    <property type="match status" value="2"/>
</dbReference>
<name>A0A8H5D010_9AGAR</name>
<sequence>MQDGLKPPGQASSEEHKFFEIVVLGAGVVGLTTALELQQRGKGKYRVTVVADAFPGDPGTGVKYTSQWAGAHHVYNTRNRSIYPNDELYHFEKDTFKTLWELSDPTAETEECFLRMPQTEYFYYDRITENAPGPDPLEEMPAYQTTPRDQLPPGAVSGCTFQTLSIDTPIYLNWLFTRFIGLGGRTVRGHVQHLGQITEGGIAIFGDRYTAKAVAKYGVHTLGLSGRPTPSPSPSPVPQDHKGAIPSPAELVHHSAEKIHERRKLGRVDAVVVCTGLATRALGGVEDTTVYPLRGQTVIVRAPWVRYAITESGGKDDKGEEVVTYVIPRRSGDVIVGGTRVADDWYDIQYSNLYHELTLHAHRYPHPREKTTTAILARALKLCPRLAPPEIRAVREPTLDDVLPHVVGEGCGLRPGRKGGIRIESEWWSDNGKPLPQGQTSESGNKVLVVYNYGHGGYGYQSSWGTARKASDLLEEGFKNI</sequence>
<dbReference type="Proteomes" id="UP000559027">
    <property type="component" value="Unassembled WGS sequence"/>
</dbReference>
<evidence type="ECO:0000256" key="1">
    <source>
        <dbReference type="ARBA" id="ARBA00001974"/>
    </source>
</evidence>
<dbReference type="GO" id="GO:0019478">
    <property type="term" value="P:D-amino acid catabolic process"/>
    <property type="evidence" value="ECO:0007669"/>
    <property type="project" value="TreeGrafter"/>
</dbReference>
<evidence type="ECO:0000256" key="2">
    <source>
        <dbReference type="ARBA" id="ARBA00006730"/>
    </source>
</evidence>
<dbReference type="PANTHER" id="PTHR11530:SF11">
    <property type="entry name" value="D-ASPARTATE OXIDASE"/>
    <property type="match status" value="1"/>
</dbReference>
<dbReference type="OrthoDB" id="2015447at2759"/>
<proteinExistence type="inferred from homology"/>
<dbReference type="InterPro" id="IPR023209">
    <property type="entry name" value="DAO"/>
</dbReference>
<dbReference type="GO" id="GO:0005737">
    <property type="term" value="C:cytoplasm"/>
    <property type="evidence" value="ECO:0007669"/>
    <property type="project" value="TreeGrafter"/>
</dbReference>
<accession>A0A8H5D010</accession>